<proteinExistence type="predicted"/>
<organism evidence="1 2">
    <name type="scientific">Phytopseudomonas seleniipraecipitans</name>
    <dbReference type="NCBI Taxonomy" id="640205"/>
    <lineage>
        <taxon>Bacteria</taxon>
        <taxon>Pseudomonadati</taxon>
        <taxon>Pseudomonadota</taxon>
        <taxon>Gammaproteobacteria</taxon>
        <taxon>Pseudomonadales</taxon>
        <taxon>Pseudomonadaceae</taxon>
        <taxon>Phytopseudomonas</taxon>
    </lineage>
</organism>
<evidence type="ECO:0000313" key="2">
    <source>
        <dbReference type="Proteomes" id="UP000887421"/>
    </source>
</evidence>
<accession>A0ABY5J2T0</accession>
<name>A0ABY5J2T0_9GAMM</name>
<dbReference type="Proteomes" id="UP000887421">
    <property type="component" value="Chromosome"/>
</dbReference>
<keyword evidence="2" id="KW-1185">Reference proteome</keyword>
<sequence length="82" mass="9063">MSHSANVSFSPFLGTLIVGDGEVFDPGKMGAYFQSESEVVESLSVLTAFESLVPKNYIDGFMRFKCLLERAIDEGRGIYITF</sequence>
<gene>
    <name evidence="1" type="ORF">D16iCDA_11795</name>
</gene>
<evidence type="ECO:0000313" key="1">
    <source>
        <dbReference type="EMBL" id="UUD62384.1"/>
    </source>
</evidence>
<reference evidence="1" key="1">
    <citation type="submission" date="2021-05" db="EMBL/GenBank/DDBJ databases">
        <title>Complete genome sequence of Pseudomonas seleniipraecipitans strain D1-6.</title>
        <authorList>
            <person name="Lafi F."/>
            <person name="Eida A."/>
            <person name="Alam I."/>
            <person name="Hert H."/>
            <person name="Saad M."/>
        </authorList>
    </citation>
    <scope>NUCLEOTIDE SEQUENCE</scope>
    <source>
        <strain evidence="1">D1-6</strain>
    </source>
</reference>
<dbReference type="EMBL" id="CP076114">
    <property type="protein sequence ID" value="UUD62384.1"/>
    <property type="molecule type" value="Genomic_DNA"/>
</dbReference>
<protein>
    <submittedName>
        <fullName evidence="1">Uncharacterized protein</fullName>
    </submittedName>
</protein>
<dbReference type="RefSeq" id="WP_164090956.1">
    <property type="nucleotide sequence ID" value="NZ_CP076114.1"/>
</dbReference>